<feature type="domain" description="DUF4789" evidence="2">
    <location>
        <begin position="51"/>
        <end position="123"/>
    </location>
</feature>
<evidence type="ECO:0000313" key="3">
    <source>
        <dbReference type="EMBL" id="SSX35263.1"/>
    </source>
</evidence>
<protein>
    <submittedName>
        <fullName evidence="3">CSON009472 protein</fullName>
    </submittedName>
</protein>
<dbReference type="VEuPathDB" id="VectorBase:CSON009472"/>
<dbReference type="AlphaFoldDB" id="A0A336N2L8"/>
<reference evidence="3" key="1">
    <citation type="submission" date="2018-07" db="EMBL/GenBank/DDBJ databases">
        <authorList>
            <person name="Quirk P.G."/>
            <person name="Krulwich T.A."/>
        </authorList>
    </citation>
    <scope>NUCLEOTIDE SEQUENCE</scope>
</reference>
<accession>A0A336N2L8</accession>
<feature type="signal peptide" evidence="1">
    <location>
        <begin position="1"/>
        <end position="20"/>
    </location>
</feature>
<name>A0A336N2L8_CULSO</name>
<sequence>MTTSFVLSILLFLAIEIIEPRPDIYFQESDLILPQGTQNSKRKPISKPDICGDDELLYPGDLDDDWVCDCRPSYVYHPDYDKCFNLYRQGPCPRSEILVLKEGSKTPLCERNQCQRRNEVITNILTADVVEVNETTLELGCVRTRQYVTQLNSRFSEVLELNGCKKGTKKDQRICEEKNVKYWIASEICGEDKALYKISNEEERICDCKPGYIYHMDTKMCYKAHLRGPCNEGQVYVLNDDIGQCVMSECINHNEVPFKGNSNGQMIGVDPVTYEIKCISPPDDSKPGIYIPDLPNCPKGNKRDMKNKC</sequence>
<gene>
    <name evidence="3" type="primary">CSON009472</name>
</gene>
<proteinExistence type="predicted"/>
<dbReference type="EMBL" id="UFQT01003764">
    <property type="protein sequence ID" value="SSX35263.1"/>
    <property type="molecule type" value="Genomic_DNA"/>
</dbReference>
<evidence type="ECO:0000256" key="1">
    <source>
        <dbReference type="SAM" id="SignalP"/>
    </source>
</evidence>
<keyword evidence="1" id="KW-0732">Signal</keyword>
<evidence type="ECO:0000259" key="2">
    <source>
        <dbReference type="Pfam" id="PF16033"/>
    </source>
</evidence>
<feature type="domain" description="DUF4789" evidence="2">
    <location>
        <begin position="189"/>
        <end position="263"/>
    </location>
</feature>
<dbReference type="InterPro" id="IPR031993">
    <property type="entry name" value="DUF4789"/>
</dbReference>
<organism evidence="3">
    <name type="scientific">Culicoides sonorensis</name>
    <name type="common">Biting midge</name>
    <dbReference type="NCBI Taxonomy" id="179676"/>
    <lineage>
        <taxon>Eukaryota</taxon>
        <taxon>Metazoa</taxon>
        <taxon>Ecdysozoa</taxon>
        <taxon>Arthropoda</taxon>
        <taxon>Hexapoda</taxon>
        <taxon>Insecta</taxon>
        <taxon>Pterygota</taxon>
        <taxon>Neoptera</taxon>
        <taxon>Endopterygota</taxon>
        <taxon>Diptera</taxon>
        <taxon>Nematocera</taxon>
        <taxon>Chironomoidea</taxon>
        <taxon>Ceratopogonidae</taxon>
        <taxon>Ceratopogoninae</taxon>
        <taxon>Culicoides</taxon>
        <taxon>Monoculicoides</taxon>
    </lineage>
</organism>
<dbReference type="PANTHER" id="PTHR21177:SF4">
    <property type="entry name" value="IP06524P"/>
    <property type="match status" value="1"/>
</dbReference>
<dbReference type="Pfam" id="PF16033">
    <property type="entry name" value="DUF4789"/>
    <property type="match status" value="2"/>
</dbReference>
<dbReference type="PANTHER" id="PTHR21177">
    <property type="entry name" value="IP06524P-RELATED"/>
    <property type="match status" value="1"/>
</dbReference>
<feature type="chain" id="PRO_5016467731" evidence="1">
    <location>
        <begin position="21"/>
        <end position="309"/>
    </location>
</feature>